<dbReference type="Proteomes" id="UP000237105">
    <property type="component" value="Unassembled WGS sequence"/>
</dbReference>
<comment type="caution">
    <text evidence="2">The sequence shown here is derived from an EMBL/GenBank/DDBJ whole genome shotgun (WGS) entry which is preliminary data.</text>
</comment>
<organism evidence="2 3">
    <name type="scientific">Parasponia andersonii</name>
    <name type="common">Sponia andersonii</name>
    <dbReference type="NCBI Taxonomy" id="3476"/>
    <lineage>
        <taxon>Eukaryota</taxon>
        <taxon>Viridiplantae</taxon>
        <taxon>Streptophyta</taxon>
        <taxon>Embryophyta</taxon>
        <taxon>Tracheophyta</taxon>
        <taxon>Spermatophyta</taxon>
        <taxon>Magnoliopsida</taxon>
        <taxon>eudicotyledons</taxon>
        <taxon>Gunneridae</taxon>
        <taxon>Pentapetalae</taxon>
        <taxon>rosids</taxon>
        <taxon>fabids</taxon>
        <taxon>Rosales</taxon>
        <taxon>Cannabaceae</taxon>
        <taxon>Parasponia</taxon>
    </lineage>
</organism>
<evidence type="ECO:0000256" key="1">
    <source>
        <dbReference type="SAM" id="MobiDB-lite"/>
    </source>
</evidence>
<evidence type="ECO:0000313" key="3">
    <source>
        <dbReference type="Proteomes" id="UP000237105"/>
    </source>
</evidence>
<dbReference type="EMBL" id="JXTB01000085">
    <property type="protein sequence ID" value="PON65710.1"/>
    <property type="molecule type" value="Genomic_DNA"/>
</dbReference>
<evidence type="ECO:0000313" key="2">
    <source>
        <dbReference type="EMBL" id="PON65710.1"/>
    </source>
</evidence>
<dbReference type="AlphaFoldDB" id="A0A2P5CXD3"/>
<gene>
    <name evidence="2" type="ORF">PanWU01x14_114530</name>
</gene>
<name>A0A2P5CXD3_PARAD</name>
<feature type="region of interest" description="Disordered" evidence="1">
    <location>
        <begin position="35"/>
        <end position="62"/>
    </location>
</feature>
<proteinExistence type="predicted"/>
<reference evidence="3" key="1">
    <citation type="submission" date="2016-06" db="EMBL/GenBank/DDBJ databases">
        <title>Parallel loss of symbiosis genes in relatives of nitrogen-fixing non-legume Parasponia.</title>
        <authorList>
            <person name="Van Velzen R."/>
            <person name="Holmer R."/>
            <person name="Bu F."/>
            <person name="Rutten L."/>
            <person name="Van Zeijl A."/>
            <person name="Liu W."/>
            <person name="Santuari L."/>
            <person name="Cao Q."/>
            <person name="Sharma T."/>
            <person name="Shen D."/>
            <person name="Roswanjaya Y."/>
            <person name="Wardhani T."/>
            <person name="Kalhor M.S."/>
            <person name="Jansen J."/>
            <person name="Van den Hoogen J."/>
            <person name="Gungor B."/>
            <person name="Hartog M."/>
            <person name="Hontelez J."/>
            <person name="Verver J."/>
            <person name="Yang W.-C."/>
            <person name="Schijlen E."/>
            <person name="Repin R."/>
            <person name="Schilthuizen M."/>
            <person name="Schranz E."/>
            <person name="Heidstra R."/>
            <person name="Miyata K."/>
            <person name="Fedorova E."/>
            <person name="Kohlen W."/>
            <person name="Bisseling T."/>
            <person name="Smit S."/>
            <person name="Geurts R."/>
        </authorList>
    </citation>
    <scope>NUCLEOTIDE SEQUENCE [LARGE SCALE GENOMIC DNA]</scope>
    <source>
        <strain evidence="3">cv. WU1-14</strain>
    </source>
</reference>
<protein>
    <submittedName>
        <fullName evidence="2">Uncharacterized protein</fullName>
    </submittedName>
</protein>
<accession>A0A2P5CXD3</accession>
<keyword evidence="3" id="KW-1185">Reference proteome</keyword>
<sequence length="81" mass="8972">MKPQQYSGEGSLGQDSKITFGEKLRQACEAALVSMAGPGSGSNQNRRRSLLIPKDIERRKGTHQVEDPIRTMIFLGSWSHT</sequence>
<dbReference type="OrthoDB" id="968650at2759"/>